<evidence type="ECO:0000313" key="2">
    <source>
        <dbReference type="Proteomes" id="UP000199387"/>
    </source>
</evidence>
<dbReference type="PANTHER" id="PTHR12993:SF30">
    <property type="entry name" value="N-ACETYL-ALPHA-D-GLUCOSAMINYL L-MALATE DEACETYLASE 1"/>
    <property type="match status" value="1"/>
</dbReference>
<dbReference type="Proteomes" id="UP000199387">
    <property type="component" value="Unassembled WGS sequence"/>
</dbReference>
<dbReference type="GO" id="GO:0016811">
    <property type="term" value="F:hydrolase activity, acting on carbon-nitrogen (but not peptide) bonds, in linear amides"/>
    <property type="evidence" value="ECO:0007669"/>
    <property type="project" value="TreeGrafter"/>
</dbReference>
<sequence length="236" mass="25918">MEGSAAKVELLAFGAHPDDVEIGAAGILACHGAMGISTAICDLTDGELSTNGDVATRRKEADRAAEILGLSGRYRAGFPDRGLKGSDEQLEWMVRLIRRLQPRVVLAPHWEDRHPDHTACSRMVREAVFDAAIRKKAAAQGEAPHRVEQLFFYFINNTGQADVIVDVSDVYKHKQEAILAFESQFVPGPDRRDTPLNRPTYIPMVEGRDQIWGHQIGVTYGEGLVSAQPISMSSLV</sequence>
<dbReference type="InterPro" id="IPR023842">
    <property type="entry name" value="Bacillithiol_biosynth_BshB1"/>
</dbReference>
<dbReference type="GO" id="GO:0071793">
    <property type="term" value="P:bacillithiol biosynthetic process"/>
    <property type="evidence" value="ECO:0007669"/>
    <property type="project" value="InterPro"/>
</dbReference>
<dbReference type="SUPFAM" id="SSF102588">
    <property type="entry name" value="LmbE-like"/>
    <property type="match status" value="1"/>
</dbReference>
<accession>A0A1G6LTP8</accession>
<keyword evidence="2" id="KW-1185">Reference proteome</keyword>
<dbReference type="GO" id="GO:0019213">
    <property type="term" value="F:deacetylase activity"/>
    <property type="evidence" value="ECO:0007669"/>
    <property type="project" value="InterPro"/>
</dbReference>
<protein>
    <submittedName>
        <fullName evidence="1">Bacillithiol biosynthesis deacetylase BshB1</fullName>
    </submittedName>
</protein>
<dbReference type="AlphaFoldDB" id="A0A1G6LTP8"/>
<dbReference type="PANTHER" id="PTHR12993">
    <property type="entry name" value="N-ACETYLGLUCOSAMINYL-PHOSPHATIDYLINOSITOL DE-N-ACETYLASE-RELATED"/>
    <property type="match status" value="1"/>
</dbReference>
<dbReference type="STRING" id="1236220.SAMN04488112_108123"/>
<dbReference type="InterPro" id="IPR024078">
    <property type="entry name" value="LmbE-like_dom_sf"/>
</dbReference>
<organism evidence="1 2">
    <name type="scientific">Melghirimyces thermohalophilus</name>
    <dbReference type="NCBI Taxonomy" id="1236220"/>
    <lineage>
        <taxon>Bacteria</taxon>
        <taxon>Bacillati</taxon>
        <taxon>Bacillota</taxon>
        <taxon>Bacilli</taxon>
        <taxon>Bacillales</taxon>
        <taxon>Thermoactinomycetaceae</taxon>
        <taxon>Melghirimyces</taxon>
    </lineage>
</organism>
<dbReference type="NCBIfam" id="TIGR04001">
    <property type="entry name" value="thiol_BshB1"/>
    <property type="match status" value="1"/>
</dbReference>
<gene>
    <name evidence="1" type="ORF">SAMN04488112_108123</name>
</gene>
<evidence type="ECO:0000313" key="1">
    <source>
        <dbReference type="EMBL" id="SDC46620.1"/>
    </source>
</evidence>
<name>A0A1G6LTP8_9BACL</name>
<dbReference type="RefSeq" id="WP_091569219.1">
    <property type="nucleotide sequence ID" value="NZ_FMZA01000008.1"/>
</dbReference>
<dbReference type="OrthoDB" id="9778719at2"/>
<dbReference type="Pfam" id="PF02585">
    <property type="entry name" value="PIG-L"/>
    <property type="match status" value="1"/>
</dbReference>
<dbReference type="EMBL" id="FMZA01000008">
    <property type="protein sequence ID" value="SDC46620.1"/>
    <property type="molecule type" value="Genomic_DNA"/>
</dbReference>
<dbReference type="InterPro" id="IPR003737">
    <property type="entry name" value="GlcNAc_PI_deacetylase-related"/>
</dbReference>
<reference evidence="1 2" key="1">
    <citation type="submission" date="2016-10" db="EMBL/GenBank/DDBJ databases">
        <authorList>
            <person name="de Groot N.N."/>
        </authorList>
    </citation>
    <scope>NUCLEOTIDE SEQUENCE [LARGE SCALE GENOMIC DNA]</scope>
    <source>
        <strain evidence="1 2">DSM 45514</strain>
    </source>
</reference>
<dbReference type="Gene3D" id="3.40.50.10320">
    <property type="entry name" value="LmbE-like"/>
    <property type="match status" value="1"/>
</dbReference>
<proteinExistence type="predicted"/>